<dbReference type="AlphaFoldDB" id="R7YXE7"/>
<organism evidence="2 3">
    <name type="scientific">Coniosporium apollinis (strain CBS 100218)</name>
    <name type="common">Rock-inhabiting black yeast</name>
    <dbReference type="NCBI Taxonomy" id="1168221"/>
    <lineage>
        <taxon>Eukaryota</taxon>
        <taxon>Fungi</taxon>
        <taxon>Dikarya</taxon>
        <taxon>Ascomycota</taxon>
        <taxon>Pezizomycotina</taxon>
        <taxon>Dothideomycetes</taxon>
        <taxon>Dothideomycetes incertae sedis</taxon>
        <taxon>Coniosporium</taxon>
    </lineage>
</organism>
<dbReference type="Pfam" id="PF06985">
    <property type="entry name" value="HET"/>
    <property type="match status" value="1"/>
</dbReference>
<dbReference type="eggNOG" id="ENOG502SHD2">
    <property type="taxonomic scope" value="Eukaryota"/>
</dbReference>
<dbReference type="PANTHER" id="PTHR24148:SF73">
    <property type="entry name" value="HET DOMAIN PROTEIN (AFU_ORTHOLOGUE AFUA_8G01020)"/>
    <property type="match status" value="1"/>
</dbReference>
<sequence length="502" mass="57024">MVPQAAPRYALHSAFLQSTRSAVSMDPYSYTPLDIATNEIRLIRLLPGLPPRRLEVEIFHVPLSAEEEGHAGPVYEALSYVWGSTSNPQFVAVRDALKGQQRKRGRVRTRIHRFKFALSFCGNPSPSNRSTNEVPAWRTLSVTHNLAVALEHLRRPTDSRIFWIDAICINQDDRAERSAQVGRMGTIYSIASQVVVWFGPQYENSTLAVQTLRYIGESWKLDSTGYALNWMDNREGNGQAEEDERRRVLSVKDVDALEAMHLSWIAIRDLLRRQWFSRLWVFQEIRKATQAILVVGHAELPWDMFRSAFYWICNCRVEANPISKIIDLSDCSRVEPFVDMTAWSNVGIAYLTNEAMTELSCSDPRDRVYALLSLFDPKNTMEISPDYLLSVEDVYTDFFTSVLHQSLQLYLLQLCGFSHGPSQLHLPSWAPDFSARRPQVINFSASAGQSEHEAARIDAATLRIRGVLGDTIEHVTEPVPLTATTSFRRIAGLRPDKRLDPQ</sequence>
<dbReference type="PANTHER" id="PTHR24148">
    <property type="entry name" value="ANKYRIN REPEAT DOMAIN-CONTAINING PROTEIN 39 HOMOLOG-RELATED"/>
    <property type="match status" value="1"/>
</dbReference>
<dbReference type="OMA" id="PSANCIH"/>
<evidence type="ECO:0000313" key="2">
    <source>
        <dbReference type="EMBL" id="EON66479.1"/>
    </source>
</evidence>
<dbReference type="EMBL" id="JH767580">
    <property type="protein sequence ID" value="EON66479.1"/>
    <property type="molecule type" value="Genomic_DNA"/>
</dbReference>
<dbReference type="OrthoDB" id="4850726at2759"/>
<dbReference type="InterPro" id="IPR010730">
    <property type="entry name" value="HET"/>
</dbReference>
<feature type="domain" description="Heterokaryon incompatibility" evidence="1">
    <location>
        <begin position="75"/>
        <end position="284"/>
    </location>
</feature>
<evidence type="ECO:0000259" key="1">
    <source>
        <dbReference type="Pfam" id="PF06985"/>
    </source>
</evidence>
<keyword evidence="3" id="KW-1185">Reference proteome</keyword>
<evidence type="ECO:0000313" key="3">
    <source>
        <dbReference type="Proteomes" id="UP000016924"/>
    </source>
</evidence>
<gene>
    <name evidence="2" type="ORF">W97_05577</name>
</gene>
<proteinExistence type="predicted"/>
<dbReference type="HOGENOM" id="CLU_004184_7_4_1"/>
<dbReference type="GeneID" id="19902888"/>
<protein>
    <recommendedName>
        <fullName evidence="1">Heterokaryon incompatibility domain-containing protein</fullName>
    </recommendedName>
</protein>
<dbReference type="InterPro" id="IPR052895">
    <property type="entry name" value="HetReg/Transcr_Mod"/>
</dbReference>
<accession>R7YXE7</accession>
<reference evidence="3" key="1">
    <citation type="submission" date="2012-06" db="EMBL/GenBank/DDBJ databases">
        <title>The genome sequence of Coniosporium apollinis CBS 100218.</title>
        <authorList>
            <consortium name="The Broad Institute Genome Sequencing Platform"/>
            <person name="Cuomo C."/>
            <person name="Gorbushina A."/>
            <person name="Noack S."/>
            <person name="Walker B."/>
            <person name="Young S.K."/>
            <person name="Zeng Q."/>
            <person name="Gargeya S."/>
            <person name="Fitzgerald M."/>
            <person name="Haas B."/>
            <person name="Abouelleil A."/>
            <person name="Alvarado L."/>
            <person name="Arachchi H.M."/>
            <person name="Berlin A.M."/>
            <person name="Chapman S.B."/>
            <person name="Goldberg J."/>
            <person name="Griggs A."/>
            <person name="Gujja S."/>
            <person name="Hansen M."/>
            <person name="Howarth C."/>
            <person name="Imamovic A."/>
            <person name="Larimer J."/>
            <person name="McCowan C."/>
            <person name="Montmayeur A."/>
            <person name="Murphy C."/>
            <person name="Neiman D."/>
            <person name="Pearson M."/>
            <person name="Priest M."/>
            <person name="Roberts A."/>
            <person name="Saif S."/>
            <person name="Shea T."/>
            <person name="Sisk P."/>
            <person name="Sykes S."/>
            <person name="Wortman J."/>
            <person name="Nusbaum C."/>
            <person name="Birren B."/>
        </authorList>
    </citation>
    <scope>NUCLEOTIDE SEQUENCE [LARGE SCALE GENOMIC DNA]</scope>
    <source>
        <strain evidence="3">CBS 100218</strain>
    </source>
</reference>
<dbReference type="Proteomes" id="UP000016924">
    <property type="component" value="Unassembled WGS sequence"/>
</dbReference>
<dbReference type="RefSeq" id="XP_007781796.1">
    <property type="nucleotide sequence ID" value="XM_007783606.1"/>
</dbReference>
<name>R7YXE7_CONA1</name>